<feature type="region of interest" description="Disordered" evidence="1">
    <location>
        <begin position="1"/>
        <end position="21"/>
    </location>
</feature>
<dbReference type="EMBL" id="JABSTU010000003">
    <property type="protein sequence ID" value="KAH8034927.1"/>
    <property type="molecule type" value="Genomic_DNA"/>
</dbReference>
<dbReference type="Proteomes" id="UP000821866">
    <property type="component" value="Chromosome 11"/>
</dbReference>
<accession>A0A9J6EKW0</accession>
<reference evidence="3" key="2">
    <citation type="submission" date="2021-09" db="EMBL/GenBank/DDBJ databases">
        <authorList>
            <person name="Jia N."/>
            <person name="Wang J."/>
            <person name="Shi W."/>
            <person name="Du L."/>
            <person name="Sun Y."/>
            <person name="Zhan W."/>
            <person name="Jiang J."/>
            <person name="Wang Q."/>
            <person name="Zhang B."/>
            <person name="Ji P."/>
            <person name="Sakyi L.B."/>
            <person name="Cui X."/>
            <person name="Yuan T."/>
            <person name="Jiang B."/>
            <person name="Yang W."/>
            <person name="Lam T.T.-Y."/>
            <person name="Chang Q."/>
            <person name="Ding S."/>
            <person name="Wang X."/>
            <person name="Zhu J."/>
            <person name="Ruan X."/>
            <person name="Zhao L."/>
            <person name="Wei J."/>
            <person name="Que T."/>
            <person name="Du C."/>
            <person name="Cheng J."/>
            <person name="Dai P."/>
            <person name="Han X."/>
            <person name="Huang E."/>
            <person name="Gao Y."/>
            <person name="Liu J."/>
            <person name="Shao H."/>
            <person name="Ye R."/>
            <person name="Li L."/>
            <person name="Wei W."/>
            <person name="Wang X."/>
            <person name="Wang C."/>
            <person name="Huo Q."/>
            <person name="Li W."/>
            <person name="Guo W."/>
            <person name="Chen H."/>
            <person name="Chen S."/>
            <person name="Zhou L."/>
            <person name="Zhou L."/>
            <person name="Ni X."/>
            <person name="Tian J."/>
            <person name="Zhou Y."/>
            <person name="Sheng Y."/>
            <person name="Liu T."/>
            <person name="Pan Y."/>
            <person name="Xia L."/>
            <person name="Li J."/>
            <person name="Zhao F."/>
            <person name="Cao W."/>
        </authorList>
    </citation>
    <scope>NUCLEOTIDE SEQUENCE</scope>
    <source>
        <strain evidence="3">Rmic-2018</strain>
        <tissue evidence="3">Larvae</tissue>
    </source>
</reference>
<evidence type="ECO:0000256" key="1">
    <source>
        <dbReference type="SAM" id="MobiDB-lite"/>
    </source>
</evidence>
<dbReference type="InterPro" id="IPR033464">
    <property type="entry name" value="CSN8_PSD8_EIF3K"/>
</dbReference>
<reference evidence="3" key="1">
    <citation type="journal article" date="2020" name="Cell">
        <title>Large-Scale Comparative Analyses of Tick Genomes Elucidate Their Genetic Diversity and Vector Capacities.</title>
        <authorList>
            <consortium name="Tick Genome and Microbiome Consortium (TIGMIC)"/>
            <person name="Jia N."/>
            <person name="Wang J."/>
            <person name="Shi W."/>
            <person name="Du L."/>
            <person name="Sun Y."/>
            <person name="Zhan W."/>
            <person name="Jiang J.F."/>
            <person name="Wang Q."/>
            <person name="Zhang B."/>
            <person name="Ji P."/>
            <person name="Bell-Sakyi L."/>
            <person name="Cui X.M."/>
            <person name="Yuan T.T."/>
            <person name="Jiang B.G."/>
            <person name="Yang W.F."/>
            <person name="Lam T.T."/>
            <person name="Chang Q.C."/>
            <person name="Ding S.J."/>
            <person name="Wang X.J."/>
            <person name="Zhu J.G."/>
            <person name="Ruan X.D."/>
            <person name="Zhao L."/>
            <person name="Wei J.T."/>
            <person name="Ye R.Z."/>
            <person name="Que T.C."/>
            <person name="Du C.H."/>
            <person name="Zhou Y.H."/>
            <person name="Cheng J.X."/>
            <person name="Dai P.F."/>
            <person name="Guo W.B."/>
            <person name="Han X.H."/>
            <person name="Huang E.J."/>
            <person name="Li L.F."/>
            <person name="Wei W."/>
            <person name="Gao Y.C."/>
            <person name="Liu J.Z."/>
            <person name="Shao H.Z."/>
            <person name="Wang X."/>
            <person name="Wang C.C."/>
            <person name="Yang T.C."/>
            <person name="Huo Q.B."/>
            <person name="Li W."/>
            <person name="Chen H.Y."/>
            <person name="Chen S.E."/>
            <person name="Zhou L.G."/>
            <person name="Ni X.B."/>
            <person name="Tian J.H."/>
            <person name="Sheng Y."/>
            <person name="Liu T."/>
            <person name="Pan Y.S."/>
            <person name="Xia L.Y."/>
            <person name="Li J."/>
            <person name="Zhao F."/>
            <person name="Cao W.C."/>
        </authorList>
    </citation>
    <scope>NUCLEOTIDE SEQUENCE</scope>
    <source>
        <strain evidence="3">Rmic-2018</strain>
    </source>
</reference>
<comment type="caution">
    <text evidence="3">The sequence shown here is derived from an EMBL/GenBank/DDBJ whole genome shotgun (WGS) entry which is preliminary data.</text>
</comment>
<proteinExistence type="predicted"/>
<evidence type="ECO:0000259" key="2">
    <source>
        <dbReference type="Pfam" id="PF10075"/>
    </source>
</evidence>
<dbReference type="AlphaFoldDB" id="A0A9J6EKW0"/>
<feature type="domain" description="CSN8/PSMD8/EIF3K" evidence="2">
    <location>
        <begin position="60"/>
        <end position="93"/>
    </location>
</feature>
<sequence length="100" mass="10504">MDAAETEDAAEGAGKPEDVATTVGVASTGTLKLAGPAERVTVAVIPPSAAQLANNGVASPQAYGQLLAIYLLQNDLPNAKFLWKRIPQEIKQKLLHKLLD</sequence>
<name>A0A9J6EKW0_RHIMP</name>
<keyword evidence="4" id="KW-1185">Reference proteome</keyword>
<evidence type="ECO:0000313" key="3">
    <source>
        <dbReference type="EMBL" id="KAH8034927.1"/>
    </source>
</evidence>
<protein>
    <recommendedName>
        <fullName evidence="2">CSN8/PSMD8/EIF3K domain-containing protein</fullName>
    </recommendedName>
</protein>
<organism evidence="3 4">
    <name type="scientific">Rhipicephalus microplus</name>
    <name type="common">Cattle tick</name>
    <name type="synonym">Boophilus microplus</name>
    <dbReference type="NCBI Taxonomy" id="6941"/>
    <lineage>
        <taxon>Eukaryota</taxon>
        <taxon>Metazoa</taxon>
        <taxon>Ecdysozoa</taxon>
        <taxon>Arthropoda</taxon>
        <taxon>Chelicerata</taxon>
        <taxon>Arachnida</taxon>
        <taxon>Acari</taxon>
        <taxon>Parasitiformes</taxon>
        <taxon>Ixodida</taxon>
        <taxon>Ixodoidea</taxon>
        <taxon>Ixodidae</taxon>
        <taxon>Rhipicephalinae</taxon>
        <taxon>Rhipicephalus</taxon>
        <taxon>Boophilus</taxon>
    </lineage>
</organism>
<dbReference type="VEuPathDB" id="VectorBase:LOC119181690"/>
<feature type="compositionally biased region" description="Acidic residues" evidence="1">
    <location>
        <begin position="1"/>
        <end position="10"/>
    </location>
</feature>
<dbReference type="Pfam" id="PF10075">
    <property type="entry name" value="CSN8_PSD8_EIF3K"/>
    <property type="match status" value="1"/>
</dbReference>
<evidence type="ECO:0000313" key="4">
    <source>
        <dbReference type="Proteomes" id="UP000821866"/>
    </source>
</evidence>
<gene>
    <name evidence="3" type="ORF">HPB51_003490</name>
</gene>